<dbReference type="FunFam" id="2.40.70.10:FF:000040">
    <property type="entry name" value="aspartyl protease AED3"/>
    <property type="match status" value="1"/>
</dbReference>
<dbReference type="FunFam" id="2.40.70.10:FF:000022">
    <property type="entry name" value="Aspartyl protease AED3"/>
    <property type="match status" value="1"/>
</dbReference>
<evidence type="ECO:0000256" key="4">
    <source>
        <dbReference type="ARBA" id="ARBA00022750"/>
    </source>
</evidence>
<dbReference type="PROSITE" id="PS51767">
    <property type="entry name" value="PEPTIDASE_A1"/>
    <property type="match status" value="1"/>
</dbReference>
<keyword evidence="11" id="KW-1185">Reference proteome</keyword>
<evidence type="ECO:0000256" key="6">
    <source>
        <dbReference type="ARBA" id="ARBA00023157"/>
    </source>
</evidence>
<name>A0A8B7CP67_PHODC</name>
<dbReference type="AlphaFoldDB" id="A0A8B7CP67"/>
<dbReference type="GO" id="GO:0004190">
    <property type="term" value="F:aspartic-type endopeptidase activity"/>
    <property type="evidence" value="ECO:0007669"/>
    <property type="project" value="UniProtKB-KW"/>
</dbReference>
<evidence type="ECO:0000256" key="5">
    <source>
        <dbReference type="ARBA" id="ARBA00022801"/>
    </source>
</evidence>
<dbReference type="InterPro" id="IPR033121">
    <property type="entry name" value="PEPTIDASE_A1"/>
</dbReference>
<dbReference type="InterPro" id="IPR021109">
    <property type="entry name" value="Peptidase_aspartic_dom_sf"/>
</dbReference>
<keyword evidence="6" id="KW-1015">Disulfide bond</keyword>
<dbReference type="Gene3D" id="2.40.70.10">
    <property type="entry name" value="Acid Proteases"/>
    <property type="match status" value="2"/>
</dbReference>
<organism evidence="11 12">
    <name type="scientific">Phoenix dactylifera</name>
    <name type="common">Date palm</name>
    <dbReference type="NCBI Taxonomy" id="42345"/>
    <lineage>
        <taxon>Eukaryota</taxon>
        <taxon>Viridiplantae</taxon>
        <taxon>Streptophyta</taxon>
        <taxon>Embryophyta</taxon>
        <taxon>Tracheophyta</taxon>
        <taxon>Spermatophyta</taxon>
        <taxon>Magnoliopsida</taxon>
        <taxon>Liliopsida</taxon>
        <taxon>Arecaceae</taxon>
        <taxon>Coryphoideae</taxon>
        <taxon>Phoeniceae</taxon>
        <taxon>Phoenix</taxon>
    </lineage>
</organism>
<evidence type="ECO:0000313" key="12">
    <source>
        <dbReference type="RefSeq" id="XP_008803347.3"/>
    </source>
</evidence>
<protein>
    <submittedName>
        <fullName evidence="12">Aspartyl protease AED3-like</fullName>
    </submittedName>
</protein>
<dbReference type="InterPro" id="IPR032861">
    <property type="entry name" value="TAXi_N"/>
</dbReference>
<accession>A0A8B7CP67</accession>
<keyword evidence="5" id="KW-0378">Hydrolase</keyword>
<dbReference type="InterPro" id="IPR001461">
    <property type="entry name" value="Aspartic_peptidase_A1"/>
</dbReference>
<dbReference type="OrthoDB" id="2747330at2759"/>
<proteinExistence type="inferred from homology"/>
<feature type="domain" description="Peptidase A1" evidence="10">
    <location>
        <begin position="102"/>
        <end position="439"/>
    </location>
</feature>
<keyword evidence="7" id="KW-0325">Glycoprotein</keyword>
<dbReference type="PANTHER" id="PTHR13683:SF798">
    <property type="entry name" value="ASPARTYL PROTEASE AED3-LIKE"/>
    <property type="match status" value="1"/>
</dbReference>
<evidence type="ECO:0000259" key="10">
    <source>
        <dbReference type="PROSITE" id="PS51767"/>
    </source>
</evidence>
<dbReference type="GO" id="GO:0006508">
    <property type="term" value="P:proteolysis"/>
    <property type="evidence" value="ECO:0007669"/>
    <property type="project" value="UniProtKB-KW"/>
</dbReference>
<dbReference type="InterPro" id="IPR032799">
    <property type="entry name" value="TAXi_C"/>
</dbReference>
<evidence type="ECO:0000256" key="3">
    <source>
        <dbReference type="ARBA" id="ARBA00022729"/>
    </source>
</evidence>
<feature type="chain" id="PRO_5033980242" evidence="9">
    <location>
        <begin position="24"/>
        <end position="445"/>
    </location>
</feature>
<evidence type="ECO:0000313" key="11">
    <source>
        <dbReference type="Proteomes" id="UP000228380"/>
    </source>
</evidence>
<feature type="active site" evidence="8">
    <location>
        <position position="324"/>
    </location>
</feature>
<dbReference type="RefSeq" id="XP_008803347.3">
    <property type="nucleotide sequence ID" value="XM_008805125.4"/>
</dbReference>
<evidence type="ECO:0000256" key="9">
    <source>
        <dbReference type="SAM" id="SignalP"/>
    </source>
</evidence>
<keyword evidence="3 9" id="KW-0732">Signal</keyword>
<reference evidence="12" key="1">
    <citation type="submission" date="2025-08" db="UniProtKB">
        <authorList>
            <consortium name="RefSeq"/>
        </authorList>
    </citation>
    <scope>IDENTIFICATION</scope>
    <source>
        <tissue evidence="12">Young leaves</tissue>
    </source>
</reference>
<dbReference type="SUPFAM" id="SSF50630">
    <property type="entry name" value="Acid proteases"/>
    <property type="match status" value="1"/>
</dbReference>
<dbReference type="PANTHER" id="PTHR13683">
    <property type="entry name" value="ASPARTYL PROTEASES"/>
    <property type="match status" value="1"/>
</dbReference>
<dbReference type="Pfam" id="PF14541">
    <property type="entry name" value="TAXi_C"/>
    <property type="match status" value="1"/>
</dbReference>
<keyword evidence="2" id="KW-0645">Protease</keyword>
<comment type="similarity">
    <text evidence="1">Belongs to the peptidase A1 family.</text>
</comment>
<feature type="signal peptide" evidence="9">
    <location>
        <begin position="1"/>
        <end position="23"/>
    </location>
</feature>
<keyword evidence="4" id="KW-0064">Aspartyl protease</keyword>
<dbReference type="Pfam" id="PF14543">
    <property type="entry name" value="TAXi_N"/>
    <property type="match status" value="1"/>
</dbReference>
<evidence type="ECO:0000256" key="8">
    <source>
        <dbReference type="PIRSR" id="PIRSR601461-1"/>
    </source>
</evidence>
<feature type="active site" evidence="8">
    <location>
        <position position="120"/>
    </location>
</feature>
<evidence type="ECO:0000256" key="2">
    <source>
        <dbReference type="ARBA" id="ARBA00022670"/>
    </source>
</evidence>
<evidence type="ECO:0000256" key="7">
    <source>
        <dbReference type="ARBA" id="ARBA00023180"/>
    </source>
</evidence>
<dbReference type="GeneID" id="103716923"/>
<dbReference type="Proteomes" id="UP000228380">
    <property type="component" value="Unplaced"/>
</dbReference>
<dbReference type="KEGG" id="pda:103716923"/>
<sequence length="445" mass="46234">MAGPHPLLVLLLIVAAAVESGRATATPAGCAAPADSSSTLRVLHAFGPCSPFHSTSASWEDTVLDLLSSDDSRLLYLTSLKTARRSFVPIAPGRQLLQTPTYVVRARLGSPPQPLLLALDTSSDVAWLPCSGCSGCPSSSAAPPFDTSRSTTYRPVRCGAPPCSQVPNPSCPAGATACGFNLTYGSSSLLAGLAQDSLSLASDVVPGYTFGCIQKAAGPSVPPHGLLGLGRGPLSFLSQTKSLYASTFSYCLPSFKSLNFSGTLRLGPAGQPKTIKTTQLRSSPRRSSLYFVDLVGIRVGRKVVDIPPAAIAFDAATGAGTIFDSGTMFTRLVAPAYAALRDEFRRQVRGAGNATSLGGFDTCYQGSIAAPAITFMFAGMNMTLPADNYLIHSTAGSLTCLAMAAAPDNVNSVLNVIASMQQMNHRVLFDAASGRLGVARELCTV</sequence>
<evidence type="ECO:0000256" key="1">
    <source>
        <dbReference type="ARBA" id="ARBA00007447"/>
    </source>
</evidence>
<gene>
    <name evidence="12" type="primary">LOC103716923</name>
</gene>